<organism evidence="1 2">
    <name type="scientific">Crassostrea virginica</name>
    <name type="common">Eastern oyster</name>
    <dbReference type="NCBI Taxonomy" id="6565"/>
    <lineage>
        <taxon>Eukaryota</taxon>
        <taxon>Metazoa</taxon>
        <taxon>Spiralia</taxon>
        <taxon>Lophotrochozoa</taxon>
        <taxon>Mollusca</taxon>
        <taxon>Bivalvia</taxon>
        <taxon>Autobranchia</taxon>
        <taxon>Pteriomorphia</taxon>
        <taxon>Ostreida</taxon>
        <taxon>Ostreoidea</taxon>
        <taxon>Ostreidae</taxon>
        <taxon>Crassostrea</taxon>
    </lineage>
</organism>
<dbReference type="RefSeq" id="XP_022332432.1">
    <property type="nucleotide sequence ID" value="XM_022476724.1"/>
</dbReference>
<evidence type="ECO:0000313" key="1">
    <source>
        <dbReference type="Proteomes" id="UP000694844"/>
    </source>
</evidence>
<dbReference type="Proteomes" id="UP000694844">
    <property type="component" value="Chromosome 4"/>
</dbReference>
<name>A0A8B8DW19_CRAVI</name>
<dbReference type="KEGG" id="cvn:111130054"/>
<accession>A0A8B8DW19</accession>
<dbReference type="PANTHER" id="PTHR41142:SF1">
    <property type="entry name" value="SI:DKEY-16J16.4"/>
    <property type="match status" value="1"/>
</dbReference>
<evidence type="ECO:0000313" key="2">
    <source>
        <dbReference type="RefSeq" id="XP_022332432.1"/>
    </source>
</evidence>
<reference evidence="2" key="1">
    <citation type="submission" date="2025-08" db="UniProtKB">
        <authorList>
            <consortium name="RefSeq"/>
        </authorList>
    </citation>
    <scope>IDENTIFICATION</scope>
    <source>
        <tissue evidence="2">Whole sample</tissue>
    </source>
</reference>
<protein>
    <submittedName>
        <fullName evidence="2">Uncharacterized protein LOC111130054 isoform X1</fullName>
    </submittedName>
</protein>
<proteinExistence type="predicted"/>
<dbReference type="PANTHER" id="PTHR41142">
    <property type="entry name" value="SI:DKEY-16J16.4"/>
    <property type="match status" value="1"/>
</dbReference>
<gene>
    <name evidence="2" type="primary">LOC111130054</name>
</gene>
<dbReference type="AlphaFoldDB" id="A0A8B8DW19"/>
<dbReference type="GeneID" id="111130054"/>
<dbReference type="OrthoDB" id="6435011at2759"/>
<sequence length="329" mass="36743">MTTQGVDMLKYLTQKFRSQSLNEIHSINNFKGDEDHDSGTESDEDIQDLEDVDDTGSICSQHCSKCCTCKQTSMSRTTTHEISEHSLDSISCTSDYERQSLDFERHSSEEELSTIHKGSEKRKWSHAHSASCESTGSADEEVKELMLEPQPIMFSSSPPKDITVDCFDCFSLNYNNEQICDGTIQLSVGPESQNSNFRSENLYEVFITKNNKTHKTSTQQSKLTYPKGPVPLLISPRKRHRKVSVSDGKGETSAVRRPSLDFEKMQKNAVKKQCVHSVGKAKVVKIKTVSGSNAVTSKCLSDPAIFSFRSISSVRFGQLTPVEQPPCAY</sequence>
<keyword evidence="1" id="KW-1185">Reference proteome</keyword>